<name>A0A6V7V0Z8_MELEN</name>
<protein>
    <submittedName>
        <fullName evidence="2">Uncharacterized protein</fullName>
    </submittedName>
</protein>
<feature type="region of interest" description="Disordered" evidence="1">
    <location>
        <begin position="17"/>
        <end position="37"/>
    </location>
</feature>
<evidence type="ECO:0000313" key="2">
    <source>
        <dbReference type="EMBL" id="CAD2167828.1"/>
    </source>
</evidence>
<dbReference type="EMBL" id="CAJEWN010000132">
    <property type="protein sequence ID" value="CAD2167828.1"/>
    <property type="molecule type" value="Genomic_DNA"/>
</dbReference>
<organism evidence="2 3">
    <name type="scientific">Meloidogyne enterolobii</name>
    <name type="common">Root-knot nematode worm</name>
    <name type="synonym">Meloidogyne mayaguensis</name>
    <dbReference type="NCBI Taxonomy" id="390850"/>
    <lineage>
        <taxon>Eukaryota</taxon>
        <taxon>Metazoa</taxon>
        <taxon>Ecdysozoa</taxon>
        <taxon>Nematoda</taxon>
        <taxon>Chromadorea</taxon>
        <taxon>Rhabditida</taxon>
        <taxon>Tylenchina</taxon>
        <taxon>Tylenchomorpha</taxon>
        <taxon>Tylenchoidea</taxon>
        <taxon>Meloidogynidae</taxon>
        <taxon>Meloidogyninae</taxon>
        <taxon>Meloidogyne</taxon>
    </lineage>
</organism>
<dbReference type="AlphaFoldDB" id="A0A6V7V0Z8"/>
<accession>A0A6V7V0Z8</accession>
<dbReference type="Proteomes" id="UP000580250">
    <property type="component" value="Unassembled WGS sequence"/>
</dbReference>
<proteinExistence type="predicted"/>
<sequence length="60" mass="6796">MAKHYVFKMMVMNEDKDGTKKAAEEDVSPNQLLYGPRILNPEATKKTAKTSKFNSSFKIS</sequence>
<gene>
    <name evidence="2" type="ORF">MENT_LOCUS19140</name>
</gene>
<reference evidence="2 3" key="1">
    <citation type="submission" date="2020-08" db="EMBL/GenBank/DDBJ databases">
        <authorList>
            <person name="Koutsovoulos G."/>
            <person name="Danchin GJ E."/>
        </authorList>
    </citation>
    <scope>NUCLEOTIDE SEQUENCE [LARGE SCALE GENOMIC DNA]</scope>
</reference>
<evidence type="ECO:0000256" key="1">
    <source>
        <dbReference type="SAM" id="MobiDB-lite"/>
    </source>
</evidence>
<evidence type="ECO:0000313" key="3">
    <source>
        <dbReference type="Proteomes" id="UP000580250"/>
    </source>
</evidence>
<comment type="caution">
    <text evidence="2">The sequence shown here is derived from an EMBL/GenBank/DDBJ whole genome shotgun (WGS) entry which is preliminary data.</text>
</comment>